<proteinExistence type="predicted"/>
<protein>
    <submittedName>
        <fullName evidence="1">Uncharacterized protein</fullName>
    </submittedName>
</protein>
<dbReference type="Proteomes" id="UP001057580">
    <property type="component" value="Chromosome"/>
</dbReference>
<dbReference type="KEGG" id="ssai:N0B31_04460"/>
<dbReference type="AlphaFoldDB" id="A0A9E7R5F0"/>
<gene>
    <name evidence="1" type="ORF">N0B31_04460</name>
</gene>
<dbReference type="EMBL" id="CP104003">
    <property type="protein sequence ID" value="UWM55539.1"/>
    <property type="molecule type" value="Genomic_DNA"/>
</dbReference>
<sequence length="70" mass="7774">MARVPITETVLDQLRDVIAAESIQDPIARYDVQAVAFDREHDELVEFIASADASTYFEAVSKVTDVSTRS</sequence>
<dbReference type="RefSeq" id="WP_260594639.1">
    <property type="nucleotide sequence ID" value="NZ_CP104003.1"/>
</dbReference>
<evidence type="ECO:0000313" key="1">
    <source>
        <dbReference type="EMBL" id="UWM55539.1"/>
    </source>
</evidence>
<reference evidence="1" key="1">
    <citation type="submission" date="2022-09" db="EMBL/GenBank/DDBJ databases">
        <title>Diverse halophilic archaea isolated from saline environments.</title>
        <authorList>
            <person name="Cui H.-L."/>
        </authorList>
    </citation>
    <scope>NUCLEOTIDE SEQUENCE</scope>
    <source>
        <strain evidence="1">ZS-35-S2</strain>
    </source>
</reference>
<evidence type="ECO:0000313" key="2">
    <source>
        <dbReference type="Proteomes" id="UP001057580"/>
    </source>
</evidence>
<name>A0A9E7R5F0_9EURY</name>
<dbReference type="GeneID" id="74941648"/>
<accession>A0A9E7R5F0</accession>
<keyword evidence="2" id="KW-1185">Reference proteome</keyword>
<organism evidence="1 2">
    <name type="scientific">Salinirubellus salinus</name>
    <dbReference type="NCBI Taxonomy" id="1364945"/>
    <lineage>
        <taxon>Archaea</taxon>
        <taxon>Methanobacteriati</taxon>
        <taxon>Methanobacteriota</taxon>
        <taxon>Stenosarchaea group</taxon>
        <taxon>Halobacteria</taxon>
        <taxon>Halobacteriales</taxon>
        <taxon>Natronomonadaceae</taxon>
        <taxon>Salinirubellus</taxon>
    </lineage>
</organism>